<feature type="compositionally biased region" description="Polar residues" evidence="1">
    <location>
        <begin position="1"/>
        <end position="12"/>
    </location>
</feature>
<evidence type="ECO:0000256" key="1">
    <source>
        <dbReference type="SAM" id="MobiDB-lite"/>
    </source>
</evidence>
<keyword evidence="3" id="KW-1185">Reference proteome</keyword>
<evidence type="ECO:0000313" key="2">
    <source>
        <dbReference type="EMBL" id="KAK3762062.1"/>
    </source>
</evidence>
<organism evidence="2 3">
    <name type="scientific">Elysia crispata</name>
    <name type="common">lettuce slug</name>
    <dbReference type="NCBI Taxonomy" id="231223"/>
    <lineage>
        <taxon>Eukaryota</taxon>
        <taxon>Metazoa</taxon>
        <taxon>Spiralia</taxon>
        <taxon>Lophotrochozoa</taxon>
        <taxon>Mollusca</taxon>
        <taxon>Gastropoda</taxon>
        <taxon>Heterobranchia</taxon>
        <taxon>Euthyneura</taxon>
        <taxon>Panpulmonata</taxon>
        <taxon>Sacoglossa</taxon>
        <taxon>Placobranchoidea</taxon>
        <taxon>Plakobranchidae</taxon>
        <taxon>Elysia</taxon>
    </lineage>
</organism>
<proteinExistence type="predicted"/>
<accession>A0AAE1D9C8</accession>
<dbReference type="Proteomes" id="UP001283361">
    <property type="component" value="Unassembled WGS sequence"/>
</dbReference>
<name>A0AAE1D9C8_9GAST</name>
<gene>
    <name evidence="2" type="ORF">RRG08_050637</name>
</gene>
<sequence length="74" mass="8285">MDHRLATTNNGDPASIPQLSGLEDTERWRLIRLVLGPSMRHLPGDAHHLTDTHSKRLHLEFDSRAPLSQSNIPG</sequence>
<reference evidence="2" key="1">
    <citation type="journal article" date="2023" name="G3 (Bethesda)">
        <title>A reference genome for the long-term kleptoplast-retaining sea slug Elysia crispata morphotype clarki.</title>
        <authorList>
            <person name="Eastman K.E."/>
            <person name="Pendleton A.L."/>
            <person name="Shaikh M.A."/>
            <person name="Suttiyut T."/>
            <person name="Ogas R."/>
            <person name="Tomko P."/>
            <person name="Gavelis G."/>
            <person name="Widhalm J.R."/>
            <person name="Wisecaver J.H."/>
        </authorList>
    </citation>
    <scope>NUCLEOTIDE SEQUENCE</scope>
    <source>
        <strain evidence="2">ECLA1</strain>
    </source>
</reference>
<comment type="caution">
    <text evidence="2">The sequence shown here is derived from an EMBL/GenBank/DDBJ whole genome shotgun (WGS) entry which is preliminary data.</text>
</comment>
<evidence type="ECO:0000313" key="3">
    <source>
        <dbReference type="Proteomes" id="UP001283361"/>
    </source>
</evidence>
<protein>
    <submittedName>
        <fullName evidence="2">Uncharacterized protein</fullName>
    </submittedName>
</protein>
<dbReference type="AlphaFoldDB" id="A0AAE1D9C8"/>
<dbReference type="EMBL" id="JAWDGP010004762">
    <property type="protein sequence ID" value="KAK3762062.1"/>
    <property type="molecule type" value="Genomic_DNA"/>
</dbReference>
<feature type="region of interest" description="Disordered" evidence="1">
    <location>
        <begin position="1"/>
        <end position="21"/>
    </location>
</feature>